<dbReference type="GO" id="GO:0005737">
    <property type="term" value="C:cytoplasm"/>
    <property type="evidence" value="ECO:0007669"/>
    <property type="project" value="TreeGrafter"/>
</dbReference>
<dbReference type="InterPro" id="IPR010021">
    <property type="entry name" value="PGPP1/Gep4"/>
</dbReference>
<dbReference type="NCBIfam" id="TIGR01662">
    <property type="entry name" value="HAD-SF-IIIA"/>
    <property type="match status" value="2"/>
</dbReference>
<dbReference type="Gene3D" id="3.40.50.1000">
    <property type="entry name" value="HAD superfamily/HAD-like"/>
    <property type="match status" value="2"/>
</dbReference>
<proteinExistence type="predicted"/>
<dbReference type="NCBIfam" id="TIGR01668">
    <property type="entry name" value="YqeG_hyp_ppase"/>
    <property type="match status" value="1"/>
</dbReference>
<sequence>MNQVVEFFRKPIPREHFRDLHAIPYDKLKLWGFELIIFDYDNTLAPFGHEISHDVIASLQKIMKMGFKVAVVTNASYGRTKALRSKVPDILVFARAKKPGLRVLKLAVKTLDVEPSKSVFVGDLFFTDIIAGNRLGMYTILVEPYPGVGFILSTLTILEKLSYYAVLYTFGWIFRIGDLISPNEWAKNIFDVNYDRMISKGIKLFVFDMDNTVAKWRAKSVDPKVIRFLQNLSGRANVVILSNGNSPALKSLKDKVKIEVVTNAHKPLTTKISKIMKKYKVTKGEVAVVGDQLFTDILMANLSGLYSVKVEPISKDELWFTKILRTLEKIVKPFTKEKPSIRVDKNEWESTGN</sequence>
<dbReference type="InterPro" id="IPR036412">
    <property type="entry name" value="HAD-like_sf"/>
</dbReference>
<dbReference type="InterPro" id="IPR027706">
    <property type="entry name" value="PGP_Pase"/>
</dbReference>
<dbReference type="PANTHER" id="PTHR19288">
    <property type="entry name" value="4-NITROPHENYLPHOSPHATASE-RELATED"/>
    <property type="match status" value="1"/>
</dbReference>
<reference evidence="1" key="1">
    <citation type="journal article" date="2020" name="mSystems">
        <title>Genome- and Community-Level Interaction Insights into Carbon Utilization and Element Cycling Functions of Hydrothermarchaeota in Hydrothermal Sediment.</title>
        <authorList>
            <person name="Zhou Z."/>
            <person name="Liu Y."/>
            <person name="Xu W."/>
            <person name="Pan J."/>
            <person name="Luo Z.H."/>
            <person name="Li M."/>
        </authorList>
    </citation>
    <scope>NUCLEOTIDE SEQUENCE [LARGE SCALE GENOMIC DNA]</scope>
    <source>
        <strain evidence="1">SpSt-966</strain>
    </source>
</reference>
<dbReference type="EMBL" id="DTPE01000174">
    <property type="protein sequence ID" value="HGE75295.1"/>
    <property type="molecule type" value="Genomic_DNA"/>
</dbReference>
<name>A0A7V3REQ0_9BACT</name>
<dbReference type="InterPro" id="IPR006549">
    <property type="entry name" value="HAD-SF_hydro_IIIA"/>
</dbReference>
<dbReference type="Pfam" id="PF13242">
    <property type="entry name" value="Hydrolase_like"/>
    <property type="match status" value="1"/>
</dbReference>
<dbReference type="PANTHER" id="PTHR19288:SF25">
    <property type="entry name" value="PHOSPHATIDYLGLYCEROPHOSPHATASE GEP4, MITOCHONDRIAL"/>
    <property type="match status" value="1"/>
</dbReference>
<dbReference type="SUPFAM" id="SSF56784">
    <property type="entry name" value="HAD-like"/>
    <property type="match status" value="2"/>
</dbReference>
<dbReference type="AlphaFoldDB" id="A0A7V3REQ0"/>
<comment type="caution">
    <text evidence="1">The sequence shown here is derived from an EMBL/GenBank/DDBJ whole genome shotgun (WGS) entry which is preliminary data.</text>
</comment>
<organism evidence="1">
    <name type="scientific">Mesoaciditoga lauensis</name>
    <dbReference type="NCBI Taxonomy" id="1495039"/>
    <lineage>
        <taxon>Bacteria</taxon>
        <taxon>Thermotogati</taxon>
        <taxon>Thermotogota</taxon>
        <taxon>Thermotogae</taxon>
        <taxon>Mesoaciditogales</taxon>
        <taxon>Mesoaciditogaceae</taxon>
        <taxon>Mesoaciditoga</taxon>
    </lineage>
</organism>
<dbReference type="InterPro" id="IPR023214">
    <property type="entry name" value="HAD_sf"/>
</dbReference>
<evidence type="ECO:0000313" key="1">
    <source>
        <dbReference type="EMBL" id="HGE75295.1"/>
    </source>
</evidence>
<gene>
    <name evidence="1" type="ORF">ENX73_04135</name>
</gene>
<accession>A0A7V3REQ0</accession>
<protein>
    <submittedName>
        <fullName evidence="1">YqeG family HAD IIIA-type phosphatase</fullName>
    </submittedName>
</protein>
<dbReference type="GO" id="GO:0008962">
    <property type="term" value="F:phosphatidylglycerophosphatase activity"/>
    <property type="evidence" value="ECO:0007669"/>
    <property type="project" value="InterPro"/>
</dbReference>
<dbReference type="Pfam" id="PF09419">
    <property type="entry name" value="PGP_phosphatase"/>
    <property type="match status" value="1"/>
</dbReference>